<dbReference type="GeneID" id="5884637"/>
<dbReference type="Gene3D" id="3.40.50.300">
    <property type="entry name" value="P-loop containing nucleotide triphosphate hydrolases"/>
    <property type="match status" value="1"/>
</dbReference>
<keyword evidence="2" id="KW-1185">Reference proteome</keyword>
<reference evidence="2" key="1">
    <citation type="submission" date="2007-12" db="EMBL/GenBank/DDBJ databases">
        <title>Annotation of Entamoeba dispar SAW760.</title>
        <authorList>
            <person name="Lorenzi H."/>
            <person name="Inman J."/>
            <person name="Schobel S."/>
            <person name="Amedeo P."/>
            <person name="Caler E."/>
        </authorList>
    </citation>
    <scope>NUCLEOTIDE SEQUENCE [LARGE SCALE GENOMIC DNA]</scope>
    <source>
        <strain evidence="2">ATCC PRA-260 / SAW760</strain>
    </source>
</reference>
<organism evidence="2">
    <name type="scientific">Entamoeba dispar (strain ATCC PRA-260 / SAW760)</name>
    <dbReference type="NCBI Taxonomy" id="370354"/>
    <lineage>
        <taxon>Eukaryota</taxon>
        <taxon>Amoebozoa</taxon>
        <taxon>Evosea</taxon>
        <taxon>Archamoebae</taxon>
        <taxon>Mastigamoebida</taxon>
        <taxon>Entamoebidae</taxon>
        <taxon>Entamoeba</taxon>
    </lineage>
</organism>
<dbReference type="AlphaFoldDB" id="B0EMX8"/>
<dbReference type="eggNOG" id="ENOG502RHGN">
    <property type="taxonomic scope" value="Eukaryota"/>
</dbReference>
<protein>
    <submittedName>
        <fullName evidence="1">Uncharacterized protein</fullName>
    </submittedName>
</protein>
<evidence type="ECO:0000313" key="2">
    <source>
        <dbReference type="Proteomes" id="UP000008076"/>
    </source>
</evidence>
<dbReference type="OMA" id="SRESEQC"/>
<evidence type="ECO:0000313" key="1">
    <source>
        <dbReference type="EMBL" id="EDR24102.1"/>
    </source>
</evidence>
<dbReference type="OrthoDB" id="8954335at2759"/>
<dbReference type="VEuPathDB" id="AmoebaDB:EDI_198910"/>
<dbReference type="Proteomes" id="UP000008076">
    <property type="component" value="Unassembled WGS sequence"/>
</dbReference>
<gene>
    <name evidence="1" type="ORF">EDI_198910</name>
</gene>
<accession>B0EMX8</accession>
<proteinExistence type="predicted"/>
<dbReference type="SUPFAM" id="SSF52540">
    <property type="entry name" value="P-loop containing nucleoside triphosphate hydrolases"/>
    <property type="match status" value="1"/>
</dbReference>
<dbReference type="RefSeq" id="XP_001739502.1">
    <property type="nucleotide sequence ID" value="XM_001739450.1"/>
</dbReference>
<dbReference type="InterPro" id="IPR027417">
    <property type="entry name" value="P-loop_NTPase"/>
</dbReference>
<name>B0EMX8_ENTDS</name>
<sequence>MYRTIQIEGRVVELQICDILYDNNFNPKSKDFDIIFILHDDSNKEVTDKIFEMIESLDILPQSSRYLVITKTDLDESFHQQKAPNVDRFKIQYRFEKVYFVSSLTGDGVDELFTSAVSKNINSRESEQCFTDKKQKNKCMVM</sequence>
<dbReference type="EMBL" id="DS550044">
    <property type="protein sequence ID" value="EDR24102.1"/>
    <property type="molecule type" value="Genomic_DNA"/>
</dbReference>
<dbReference type="KEGG" id="edi:EDI_198910"/>